<evidence type="ECO:0008006" key="3">
    <source>
        <dbReference type="Google" id="ProtNLM"/>
    </source>
</evidence>
<keyword evidence="2" id="KW-1185">Reference proteome</keyword>
<dbReference type="Proteomes" id="UP000484015">
    <property type="component" value="Unassembled WGS sequence"/>
</dbReference>
<reference evidence="1 2" key="1">
    <citation type="submission" date="2019-11" db="EMBL/GenBank/DDBJ databases">
        <title>Type strains purchased from KCTC, JCM and DSMZ.</title>
        <authorList>
            <person name="Lu H."/>
        </authorList>
    </citation>
    <scope>NUCLEOTIDE SEQUENCE [LARGE SCALE GENOMIC DNA]</scope>
    <source>
        <strain evidence="1 2">KCTC 42409</strain>
    </source>
</reference>
<evidence type="ECO:0000313" key="1">
    <source>
        <dbReference type="EMBL" id="MTW04979.1"/>
    </source>
</evidence>
<dbReference type="PROSITE" id="PS51257">
    <property type="entry name" value="PROKAR_LIPOPROTEIN"/>
    <property type="match status" value="1"/>
</dbReference>
<organism evidence="1 2">
    <name type="scientific">Pseudoduganella ginsengisoli</name>
    <dbReference type="NCBI Taxonomy" id="1462440"/>
    <lineage>
        <taxon>Bacteria</taxon>
        <taxon>Pseudomonadati</taxon>
        <taxon>Pseudomonadota</taxon>
        <taxon>Betaproteobacteria</taxon>
        <taxon>Burkholderiales</taxon>
        <taxon>Oxalobacteraceae</taxon>
        <taxon>Telluria group</taxon>
        <taxon>Pseudoduganella</taxon>
    </lineage>
</organism>
<evidence type="ECO:0000313" key="2">
    <source>
        <dbReference type="Proteomes" id="UP000484015"/>
    </source>
</evidence>
<dbReference type="OrthoDB" id="8559002at2"/>
<dbReference type="EMBL" id="WNLA01000019">
    <property type="protein sequence ID" value="MTW04979.1"/>
    <property type="molecule type" value="Genomic_DNA"/>
</dbReference>
<dbReference type="RefSeq" id="WP_155441329.1">
    <property type="nucleotide sequence ID" value="NZ_WNLA01000019.1"/>
</dbReference>
<dbReference type="AlphaFoldDB" id="A0A6L6Q6D3"/>
<sequence>MKLYGVAGLAAAGLLAGCSGIVANHTSPDRIRLGDFQKADSGIVVLSMGSDKECSVYSKFMYVKDANGADVPGFSGMSIDVYAVKSDFTDHYGTVNALTLPAGKYFLAPRYANWQIVSKTMPMLPFEVVPGQTTYLGEVYLSPACGQESRMLVRDQYPRDMRVLIGKNPAFAQRQVVKHLLLDVKDIGGEQHAAELIDASAIPARWSGNLACSARADSGANAAAFDVKLAMDVTGNQAVIRRAGADLAESLTGAAVGLDLDMRGEGHRLSDPGRAWQYRLKGKFVQDGRAVTAYSATGSMLVNGAAVRSCQLRMTPM</sequence>
<proteinExistence type="predicted"/>
<comment type="caution">
    <text evidence="1">The sequence shown here is derived from an EMBL/GenBank/DDBJ whole genome shotgun (WGS) entry which is preliminary data.</text>
</comment>
<name>A0A6L6Q6D3_9BURK</name>
<protein>
    <recommendedName>
        <fullName evidence="3">DUF4382 domain-containing protein</fullName>
    </recommendedName>
</protein>
<gene>
    <name evidence="1" type="ORF">GM668_23155</name>
</gene>
<accession>A0A6L6Q6D3</accession>